<name>A0A2P2NMH3_RHIMU</name>
<evidence type="ECO:0000313" key="1">
    <source>
        <dbReference type="EMBL" id="MBX43604.1"/>
    </source>
</evidence>
<dbReference type="AlphaFoldDB" id="A0A2P2NMH3"/>
<protein>
    <submittedName>
        <fullName evidence="1">Uncharacterized protein</fullName>
    </submittedName>
</protein>
<dbReference type="EMBL" id="GGEC01063120">
    <property type="protein sequence ID" value="MBX43604.1"/>
    <property type="molecule type" value="Transcribed_RNA"/>
</dbReference>
<sequence length="31" mass="3652">MDLSFDSMNHGNILPEGLEYKGFLHILHFLY</sequence>
<proteinExistence type="predicted"/>
<reference evidence="1" key="1">
    <citation type="submission" date="2018-02" db="EMBL/GenBank/DDBJ databases">
        <title>Rhizophora mucronata_Transcriptome.</title>
        <authorList>
            <person name="Meera S.P."/>
            <person name="Sreeshan A."/>
            <person name="Augustine A."/>
        </authorList>
    </citation>
    <scope>NUCLEOTIDE SEQUENCE</scope>
    <source>
        <tissue evidence="1">Leaf</tissue>
    </source>
</reference>
<organism evidence="1">
    <name type="scientific">Rhizophora mucronata</name>
    <name type="common">Asiatic mangrove</name>
    <dbReference type="NCBI Taxonomy" id="61149"/>
    <lineage>
        <taxon>Eukaryota</taxon>
        <taxon>Viridiplantae</taxon>
        <taxon>Streptophyta</taxon>
        <taxon>Embryophyta</taxon>
        <taxon>Tracheophyta</taxon>
        <taxon>Spermatophyta</taxon>
        <taxon>Magnoliopsida</taxon>
        <taxon>eudicotyledons</taxon>
        <taxon>Gunneridae</taxon>
        <taxon>Pentapetalae</taxon>
        <taxon>rosids</taxon>
        <taxon>fabids</taxon>
        <taxon>Malpighiales</taxon>
        <taxon>Rhizophoraceae</taxon>
        <taxon>Rhizophora</taxon>
    </lineage>
</organism>
<accession>A0A2P2NMH3</accession>